<comment type="caution">
    <text evidence="5">The sequence shown here is derived from an EMBL/GenBank/DDBJ whole genome shotgun (WGS) entry which is preliminary data.</text>
</comment>
<dbReference type="InterPro" id="IPR008920">
    <property type="entry name" value="TF_FadR/GntR_C"/>
</dbReference>
<dbReference type="PRINTS" id="PR00035">
    <property type="entry name" value="HTHGNTR"/>
</dbReference>
<dbReference type="PROSITE" id="PS50949">
    <property type="entry name" value="HTH_GNTR"/>
    <property type="match status" value="1"/>
</dbReference>
<dbReference type="AlphaFoldDB" id="A0A370GE05"/>
<dbReference type="SUPFAM" id="SSF46785">
    <property type="entry name" value="Winged helix' DNA-binding domain"/>
    <property type="match status" value="1"/>
</dbReference>
<accession>A0A370GE05</accession>
<reference evidence="5 6" key="1">
    <citation type="submission" date="2018-07" db="EMBL/GenBank/DDBJ databases">
        <title>Genomic Encyclopedia of Type Strains, Phase IV (KMG-IV): sequencing the most valuable type-strain genomes for metagenomic binning, comparative biology and taxonomic classification.</title>
        <authorList>
            <person name="Goeker M."/>
        </authorList>
    </citation>
    <scope>NUCLEOTIDE SEQUENCE [LARGE SCALE GENOMIC DNA]</scope>
    <source>
        <strain evidence="5 6">DSM 44952</strain>
    </source>
</reference>
<dbReference type="InterPro" id="IPR036388">
    <property type="entry name" value="WH-like_DNA-bd_sf"/>
</dbReference>
<name>A0A370GE05_9NOCA</name>
<organism evidence="5 6">
    <name type="scientific">Nocardia mexicana</name>
    <dbReference type="NCBI Taxonomy" id="279262"/>
    <lineage>
        <taxon>Bacteria</taxon>
        <taxon>Bacillati</taxon>
        <taxon>Actinomycetota</taxon>
        <taxon>Actinomycetes</taxon>
        <taxon>Mycobacteriales</taxon>
        <taxon>Nocardiaceae</taxon>
        <taxon>Nocardia</taxon>
    </lineage>
</organism>
<feature type="domain" description="HTH gntR-type" evidence="4">
    <location>
        <begin position="10"/>
        <end position="77"/>
    </location>
</feature>
<evidence type="ECO:0000256" key="2">
    <source>
        <dbReference type="ARBA" id="ARBA00023125"/>
    </source>
</evidence>
<keyword evidence="3" id="KW-0804">Transcription</keyword>
<dbReference type="Pfam" id="PF07729">
    <property type="entry name" value="FCD"/>
    <property type="match status" value="1"/>
</dbReference>
<evidence type="ECO:0000259" key="4">
    <source>
        <dbReference type="PROSITE" id="PS50949"/>
    </source>
</evidence>
<keyword evidence="6" id="KW-1185">Reference proteome</keyword>
<dbReference type="PANTHER" id="PTHR43537:SF24">
    <property type="entry name" value="GLUCONATE OPERON TRANSCRIPTIONAL REPRESSOR"/>
    <property type="match status" value="1"/>
</dbReference>
<dbReference type="STRING" id="1210089.GCA_001613165_02667"/>
<dbReference type="SMART" id="SM00895">
    <property type="entry name" value="FCD"/>
    <property type="match status" value="1"/>
</dbReference>
<dbReference type="Gene3D" id="1.10.10.10">
    <property type="entry name" value="Winged helix-like DNA-binding domain superfamily/Winged helix DNA-binding domain"/>
    <property type="match status" value="1"/>
</dbReference>
<dbReference type="Pfam" id="PF00392">
    <property type="entry name" value="GntR"/>
    <property type="match status" value="1"/>
</dbReference>
<keyword evidence="1" id="KW-0805">Transcription regulation</keyword>
<dbReference type="InterPro" id="IPR011711">
    <property type="entry name" value="GntR_C"/>
</dbReference>
<evidence type="ECO:0000256" key="1">
    <source>
        <dbReference type="ARBA" id="ARBA00023015"/>
    </source>
</evidence>
<dbReference type="EMBL" id="QQAZ01000029">
    <property type="protein sequence ID" value="RDI42025.1"/>
    <property type="molecule type" value="Genomic_DNA"/>
</dbReference>
<dbReference type="GO" id="GO:0003700">
    <property type="term" value="F:DNA-binding transcription factor activity"/>
    <property type="evidence" value="ECO:0007669"/>
    <property type="project" value="InterPro"/>
</dbReference>
<dbReference type="SMART" id="SM00345">
    <property type="entry name" value="HTH_GNTR"/>
    <property type="match status" value="1"/>
</dbReference>
<sequence>MPKNDSVPVLSGREKAYNYVKDQVLTALPATGTFLNEQELATSIGVSRTPVREALLMLQAEGLVEMVPKRGAHVPAMSGRQIAELMDLRGVLERHAASRALAEGHAPVAAMRAALTEQESLADADDEVSAREFIAWDSRFHQILVDSAGSELLSSTYAGLRARQLRVGLAALFATANRQQRVCCEHQEIVDALDNGDEPLAHAKIDEHLEITLQILLRA</sequence>
<evidence type="ECO:0000256" key="3">
    <source>
        <dbReference type="ARBA" id="ARBA00023163"/>
    </source>
</evidence>
<dbReference type="SUPFAM" id="SSF48008">
    <property type="entry name" value="GntR ligand-binding domain-like"/>
    <property type="match status" value="1"/>
</dbReference>
<dbReference type="RefSeq" id="WP_068018912.1">
    <property type="nucleotide sequence ID" value="NZ_QQAZ01000029.1"/>
</dbReference>
<gene>
    <name evidence="5" type="ORF">DFR68_12925</name>
</gene>
<keyword evidence="2" id="KW-0238">DNA-binding</keyword>
<dbReference type="InterPro" id="IPR000524">
    <property type="entry name" value="Tscrpt_reg_HTH_GntR"/>
</dbReference>
<dbReference type="PANTHER" id="PTHR43537">
    <property type="entry name" value="TRANSCRIPTIONAL REGULATOR, GNTR FAMILY"/>
    <property type="match status" value="1"/>
</dbReference>
<protein>
    <submittedName>
        <fullName evidence="5">GntR family transcriptional regulator</fullName>
    </submittedName>
</protein>
<dbReference type="InterPro" id="IPR036390">
    <property type="entry name" value="WH_DNA-bd_sf"/>
</dbReference>
<evidence type="ECO:0000313" key="5">
    <source>
        <dbReference type="EMBL" id="RDI42025.1"/>
    </source>
</evidence>
<dbReference type="Proteomes" id="UP000255355">
    <property type="component" value="Unassembled WGS sequence"/>
</dbReference>
<dbReference type="GO" id="GO:0003677">
    <property type="term" value="F:DNA binding"/>
    <property type="evidence" value="ECO:0007669"/>
    <property type="project" value="UniProtKB-KW"/>
</dbReference>
<evidence type="ECO:0000313" key="6">
    <source>
        <dbReference type="Proteomes" id="UP000255355"/>
    </source>
</evidence>
<dbReference type="Gene3D" id="1.20.120.530">
    <property type="entry name" value="GntR ligand-binding domain-like"/>
    <property type="match status" value="1"/>
</dbReference>
<proteinExistence type="predicted"/>